<dbReference type="Gramene" id="KXG38670">
    <property type="protein sequence ID" value="KXG38670"/>
    <property type="gene ID" value="SORBI_3001G264600"/>
</dbReference>
<dbReference type="AlphaFoldDB" id="A0A1B6QL70"/>
<keyword evidence="2" id="KW-1185">Reference proteome</keyword>
<dbReference type="EMBL" id="CM000760">
    <property type="protein sequence ID" value="KXG38670.1"/>
    <property type="molecule type" value="Genomic_DNA"/>
</dbReference>
<organism evidence="1 2">
    <name type="scientific">Sorghum bicolor</name>
    <name type="common">Sorghum</name>
    <name type="synonym">Sorghum vulgare</name>
    <dbReference type="NCBI Taxonomy" id="4558"/>
    <lineage>
        <taxon>Eukaryota</taxon>
        <taxon>Viridiplantae</taxon>
        <taxon>Streptophyta</taxon>
        <taxon>Embryophyta</taxon>
        <taxon>Tracheophyta</taxon>
        <taxon>Spermatophyta</taxon>
        <taxon>Magnoliopsida</taxon>
        <taxon>Liliopsida</taxon>
        <taxon>Poales</taxon>
        <taxon>Poaceae</taxon>
        <taxon>PACMAD clade</taxon>
        <taxon>Panicoideae</taxon>
        <taxon>Andropogonodae</taxon>
        <taxon>Andropogoneae</taxon>
        <taxon>Sorghinae</taxon>
        <taxon>Sorghum</taxon>
    </lineage>
</organism>
<protein>
    <submittedName>
        <fullName evidence="1">Uncharacterized protein</fullName>
    </submittedName>
</protein>
<name>A0A1B6QL70_SORBI</name>
<reference evidence="1 2" key="1">
    <citation type="journal article" date="2009" name="Nature">
        <title>The Sorghum bicolor genome and the diversification of grasses.</title>
        <authorList>
            <person name="Paterson A.H."/>
            <person name="Bowers J.E."/>
            <person name="Bruggmann R."/>
            <person name="Dubchak I."/>
            <person name="Grimwood J."/>
            <person name="Gundlach H."/>
            <person name="Haberer G."/>
            <person name="Hellsten U."/>
            <person name="Mitros T."/>
            <person name="Poliakov A."/>
            <person name="Schmutz J."/>
            <person name="Spannagl M."/>
            <person name="Tang H."/>
            <person name="Wang X."/>
            <person name="Wicker T."/>
            <person name="Bharti A.K."/>
            <person name="Chapman J."/>
            <person name="Feltus F.A."/>
            <person name="Gowik U."/>
            <person name="Grigoriev I.V."/>
            <person name="Lyons E."/>
            <person name="Maher C.A."/>
            <person name="Martis M."/>
            <person name="Narechania A."/>
            <person name="Otillar R.P."/>
            <person name="Penning B.W."/>
            <person name="Salamov A.A."/>
            <person name="Wang Y."/>
            <person name="Zhang L."/>
            <person name="Carpita N.C."/>
            <person name="Freeling M."/>
            <person name="Gingle A.R."/>
            <person name="Hash C.T."/>
            <person name="Keller B."/>
            <person name="Klein P."/>
            <person name="Kresovich S."/>
            <person name="McCann M.C."/>
            <person name="Ming R."/>
            <person name="Peterson D.G."/>
            <person name="Mehboob-ur-Rahman"/>
            <person name="Ware D."/>
            <person name="Westhoff P."/>
            <person name="Mayer K.F."/>
            <person name="Messing J."/>
            <person name="Rokhsar D.S."/>
        </authorList>
    </citation>
    <scope>NUCLEOTIDE SEQUENCE [LARGE SCALE GENOMIC DNA]</scope>
    <source>
        <strain evidence="2">cv. BTx623</strain>
    </source>
</reference>
<dbReference type="Proteomes" id="UP000000768">
    <property type="component" value="Chromosome 1"/>
</dbReference>
<evidence type="ECO:0000313" key="2">
    <source>
        <dbReference type="Proteomes" id="UP000000768"/>
    </source>
</evidence>
<dbReference type="InParanoid" id="A0A1B6QL70"/>
<gene>
    <name evidence="1" type="ORF">SORBI_3001G264600</name>
</gene>
<reference evidence="2" key="2">
    <citation type="journal article" date="2018" name="Plant J.">
        <title>The Sorghum bicolor reference genome: improved assembly, gene annotations, a transcriptome atlas, and signatures of genome organization.</title>
        <authorList>
            <person name="McCormick R.F."/>
            <person name="Truong S.K."/>
            <person name="Sreedasyam A."/>
            <person name="Jenkins J."/>
            <person name="Shu S."/>
            <person name="Sims D."/>
            <person name="Kennedy M."/>
            <person name="Amirebrahimi M."/>
            <person name="Weers B.D."/>
            <person name="McKinley B."/>
            <person name="Mattison A."/>
            <person name="Morishige D.T."/>
            <person name="Grimwood J."/>
            <person name="Schmutz J."/>
            <person name="Mullet J.E."/>
        </authorList>
    </citation>
    <scope>NUCLEOTIDE SEQUENCE [LARGE SCALE GENOMIC DNA]</scope>
    <source>
        <strain evidence="2">cv. BTx623</strain>
    </source>
</reference>
<accession>A0A1B6QL70</accession>
<evidence type="ECO:0000313" key="1">
    <source>
        <dbReference type="EMBL" id="KXG38670.1"/>
    </source>
</evidence>
<sequence>MIAGVRLQRQAQGRGAASKRNLRYHVGQAKSQYGDYAASLPCSSSPYLADAELDRRLPSVQLLEWPEPQALN</sequence>
<proteinExistence type="predicted"/>